<proteinExistence type="predicted"/>
<evidence type="ECO:0000256" key="2">
    <source>
        <dbReference type="SAM" id="Phobius"/>
    </source>
</evidence>
<keyword evidence="2" id="KW-0472">Membrane</keyword>
<feature type="compositionally biased region" description="Pro residues" evidence="1">
    <location>
        <begin position="24"/>
        <end position="33"/>
    </location>
</feature>
<evidence type="ECO:0000256" key="1">
    <source>
        <dbReference type="SAM" id="MobiDB-lite"/>
    </source>
</evidence>
<feature type="compositionally biased region" description="Low complexity" evidence="1">
    <location>
        <begin position="10"/>
        <end position="23"/>
    </location>
</feature>
<feature type="region of interest" description="Disordered" evidence="1">
    <location>
        <begin position="1"/>
        <end position="38"/>
    </location>
</feature>
<keyword evidence="2" id="KW-0812">Transmembrane</keyword>
<feature type="transmembrane region" description="Helical" evidence="2">
    <location>
        <begin position="42"/>
        <end position="62"/>
    </location>
</feature>
<keyword evidence="4" id="KW-1185">Reference proteome</keyword>
<evidence type="ECO:0000313" key="4">
    <source>
        <dbReference type="Proteomes" id="UP000192591"/>
    </source>
</evidence>
<name>A0A1V9ADL3_SACPI</name>
<keyword evidence="2" id="KW-1133">Transmembrane helix</keyword>
<dbReference type="STRING" id="1962155.B1813_02765"/>
<dbReference type="Proteomes" id="UP000192591">
    <property type="component" value="Unassembled WGS sequence"/>
</dbReference>
<evidence type="ECO:0000313" key="3">
    <source>
        <dbReference type="EMBL" id="OQO95180.1"/>
    </source>
</evidence>
<dbReference type="EMBL" id="MWIH01000002">
    <property type="protein sequence ID" value="OQO95180.1"/>
    <property type="molecule type" value="Genomic_DNA"/>
</dbReference>
<protein>
    <submittedName>
        <fullName evidence="3">Uncharacterized protein</fullName>
    </submittedName>
</protein>
<organism evidence="3 4">
    <name type="scientific">Saccharomonospora piscinae</name>
    <dbReference type="NCBI Taxonomy" id="687388"/>
    <lineage>
        <taxon>Bacteria</taxon>
        <taxon>Bacillati</taxon>
        <taxon>Actinomycetota</taxon>
        <taxon>Actinomycetes</taxon>
        <taxon>Pseudonocardiales</taxon>
        <taxon>Pseudonocardiaceae</taxon>
        <taxon>Saccharomonospora</taxon>
    </lineage>
</organism>
<reference evidence="3 4" key="1">
    <citation type="submission" date="2017-02" db="EMBL/GenBank/DDBJ databases">
        <title>Draft genome of Saccharomonospora sp. 154.</title>
        <authorList>
            <person name="Alonso-Carmona G.S."/>
            <person name="De La Haba R."/>
            <person name="Vera-Gargallo B."/>
            <person name="Sandoval-Trujillo A.H."/>
            <person name="Ramirez-Duran N."/>
            <person name="Ventosa A."/>
        </authorList>
    </citation>
    <scope>NUCLEOTIDE SEQUENCE [LARGE SCALE GENOMIC DNA]</scope>
    <source>
        <strain evidence="3 4">LRS4.154</strain>
    </source>
</reference>
<dbReference type="AlphaFoldDB" id="A0A1V9ADL3"/>
<comment type="caution">
    <text evidence="3">The sequence shown here is derived from an EMBL/GenBank/DDBJ whole genome shotgun (WGS) entry which is preliminary data.</text>
</comment>
<sequence>MPAVGGGPGHRPAGGFPPSQAGGPPAPGPPEPAPGGGGPTPVMLGALLVGVAVVVGLVWGLLRSGGDGGVQGTPEAAEPPASPLTSGPYTYEVVGGPEEATDCSANSYGDMIDWFAGNPCERVLRGLYTVQEGQARALVSVVTVTMPAGGAAQQLKAVTDTDGTGNVHDLARDGTVQLPGAPVVANGEYHSVVDGRDVTIVEAAFFAEHSDPALLEKISTDAVRLTEHLRAG</sequence>
<feature type="region of interest" description="Disordered" evidence="1">
    <location>
        <begin position="68"/>
        <end position="89"/>
    </location>
</feature>
<accession>A0A1V9ADL3</accession>
<gene>
    <name evidence="3" type="ORF">B1813_02765</name>
</gene>